<evidence type="ECO:0000313" key="11">
    <source>
        <dbReference type="Proteomes" id="UP000273326"/>
    </source>
</evidence>
<dbReference type="GO" id="GO:0032153">
    <property type="term" value="C:cell division site"/>
    <property type="evidence" value="ECO:0007669"/>
    <property type="project" value="UniProtKB-UniRule"/>
</dbReference>
<evidence type="ECO:0000256" key="4">
    <source>
        <dbReference type="ARBA" id="ARBA00022989"/>
    </source>
</evidence>
<dbReference type="RefSeq" id="WP_126111129.1">
    <property type="nucleotide sequence ID" value="NZ_CP034465.1"/>
</dbReference>
<organism evidence="10 11">
    <name type="scientific">Jeotgalibaca ciconiae</name>
    <dbReference type="NCBI Taxonomy" id="2496265"/>
    <lineage>
        <taxon>Bacteria</taxon>
        <taxon>Bacillati</taxon>
        <taxon>Bacillota</taxon>
        <taxon>Bacilli</taxon>
        <taxon>Lactobacillales</taxon>
        <taxon>Carnobacteriaceae</taxon>
        <taxon>Jeotgalibaca</taxon>
    </lineage>
</organism>
<evidence type="ECO:0000256" key="6">
    <source>
        <dbReference type="ARBA" id="ARBA00023306"/>
    </source>
</evidence>
<dbReference type="KEGG" id="jeh:EJN90_10805"/>
<gene>
    <name evidence="7 10" type="primary">ftsL</name>
    <name evidence="10" type="ORF">EJN90_10805</name>
</gene>
<feature type="transmembrane region" description="Helical" evidence="7">
    <location>
        <begin position="46"/>
        <end position="70"/>
    </location>
</feature>
<evidence type="ECO:0000256" key="7">
    <source>
        <dbReference type="HAMAP-Rule" id="MF_00910"/>
    </source>
</evidence>
<dbReference type="InterPro" id="IPR007060">
    <property type="entry name" value="FtsL/DivIC"/>
</dbReference>
<evidence type="ECO:0000256" key="2">
    <source>
        <dbReference type="ARBA" id="ARBA00022618"/>
    </source>
</evidence>
<keyword evidence="3 7" id="KW-0812">Transmembrane</keyword>
<feature type="region of interest" description="Disordered" evidence="9">
    <location>
        <begin position="1"/>
        <end position="37"/>
    </location>
</feature>
<dbReference type="EMBL" id="CP034465">
    <property type="protein sequence ID" value="AZP05088.1"/>
    <property type="molecule type" value="Genomic_DNA"/>
</dbReference>
<keyword evidence="5 7" id="KW-0472">Membrane</keyword>
<dbReference type="OrthoDB" id="2134768at2"/>
<dbReference type="GO" id="GO:0005886">
    <property type="term" value="C:plasma membrane"/>
    <property type="evidence" value="ECO:0007669"/>
    <property type="project" value="UniProtKB-SubCell"/>
</dbReference>
<name>A0A3S9HCI9_9LACT</name>
<keyword evidence="11" id="KW-1185">Reference proteome</keyword>
<dbReference type="NCBIfam" id="TIGR02209">
    <property type="entry name" value="ftsL_broad"/>
    <property type="match status" value="1"/>
</dbReference>
<keyword evidence="1 7" id="KW-1003">Cell membrane</keyword>
<comment type="similarity">
    <text evidence="7">Belongs to the FtsL family.</text>
</comment>
<evidence type="ECO:0000256" key="5">
    <source>
        <dbReference type="ARBA" id="ARBA00023136"/>
    </source>
</evidence>
<keyword evidence="4 7" id="KW-1133">Transmembrane helix</keyword>
<feature type="compositionally biased region" description="Polar residues" evidence="9">
    <location>
        <begin position="9"/>
        <end position="22"/>
    </location>
</feature>
<proteinExistence type="inferred from homology"/>
<sequence>MATPEYAESTYNQIQPNHNPQPLQEPKSPEIVRPKQKTRVVTKKEMITMTLMGISAIILVFSSLITQVMISNQNRSFQDLQNTNVAVSTENNNLSQEVQELSRYNRIMEIAQELGLEMNETNIRNVIE</sequence>
<reference evidence="11" key="1">
    <citation type="submission" date="2018-12" db="EMBL/GenBank/DDBJ databases">
        <title>Complete genome sequencing of Jeotgalibaca sp. H21T32.</title>
        <authorList>
            <person name="Bae J.-W."/>
            <person name="Lee S.-Y."/>
        </authorList>
    </citation>
    <scope>NUCLEOTIDE SEQUENCE [LARGE SCALE GENOMIC DNA]</scope>
    <source>
        <strain evidence="11">H21T32</strain>
    </source>
</reference>
<accession>A0A3S9HCI9</accession>
<comment type="subcellular location">
    <subcellularLocation>
        <location evidence="7">Cell membrane</location>
        <topology evidence="7">Single-pass type II membrane protein</topology>
    </subcellularLocation>
    <text evidence="7">Localizes to the division septum where it forms a ring structure.</text>
</comment>
<evidence type="ECO:0000256" key="9">
    <source>
        <dbReference type="SAM" id="MobiDB-lite"/>
    </source>
</evidence>
<evidence type="ECO:0000313" key="10">
    <source>
        <dbReference type="EMBL" id="AZP05088.1"/>
    </source>
</evidence>
<evidence type="ECO:0000256" key="1">
    <source>
        <dbReference type="ARBA" id="ARBA00022475"/>
    </source>
</evidence>
<dbReference type="GO" id="GO:0043093">
    <property type="term" value="P:FtsZ-dependent cytokinesis"/>
    <property type="evidence" value="ECO:0007669"/>
    <property type="project" value="UniProtKB-UniRule"/>
</dbReference>
<protein>
    <recommendedName>
        <fullName evidence="7 8">Cell division protein FtsL</fullName>
    </recommendedName>
</protein>
<keyword evidence="6 7" id="KW-0131">Cell cycle</keyword>
<dbReference type="InterPro" id="IPR011922">
    <property type="entry name" value="Cell_div_FtsL"/>
</dbReference>
<evidence type="ECO:0000256" key="3">
    <source>
        <dbReference type="ARBA" id="ARBA00022692"/>
    </source>
</evidence>
<dbReference type="AlphaFoldDB" id="A0A3S9HCI9"/>
<comment type="function">
    <text evidence="7">Essential cell division protein.</text>
</comment>
<dbReference type="Pfam" id="PF04977">
    <property type="entry name" value="DivIC"/>
    <property type="match status" value="1"/>
</dbReference>
<evidence type="ECO:0000256" key="8">
    <source>
        <dbReference type="NCBIfam" id="TIGR02209"/>
    </source>
</evidence>
<keyword evidence="2 7" id="KW-0132">Cell division</keyword>
<dbReference type="Proteomes" id="UP000273326">
    <property type="component" value="Chromosome"/>
</dbReference>
<dbReference type="HAMAP" id="MF_00910">
    <property type="entry name" value="FtsL"/>
    <property type="match status" value="1"/>
</dbReference>